<organism evidence="2 3">
    <name type="scientific">Marinobacter segnicrescens</name>
    <dbReference type="NCBI Taxonomy" id="430453"/>
    <lineage>
        <taxon>Bacteria</taxon>
        <taxon>Pseudomonadati</taxon>
        <taxon>Pseudomonadota</taxon>
        <taxon>Gammaproteobacteria</taxon>
        <taxon>Pseudomonadales</taxon>
        <taxon>Marinobacteraceae</taxon>
        <taxon>Marinobacter</taxon>
    </lineage>
</organism>
<feature type="transmembrane region" description="Helical" evidence="1">
    <location>
        <begin position="408"/>
        <end position="430"/>
    </location>
</feature>
<feature type="transmembrane region" description="Helical" evidence="1">
    <location>
        <begin position="376"/>
        <end position="396"/>
    </location>
</feature>
<keyword evidence="1" id="KW-0812">Transmembrane</keyword>
<dbReference type="AlphaFoldDB" id="A0A1H9YG71"/>
<accession>A0A1H9YG71</accession>
<keyword evidence="1" id="KW-1133">Transmembrane helix</keyword>
<evidence type="ECO:0000313" key="2">
    <source>
        <dbReference type="EMBL" id="SES67922.1"/>
    </source>
</evidence>
<name>A0A1H9YG71_9GAMM</name>
<dbReference type="EMBL" id="FOHZ01000001">
    <property type="protein sequence ID" value="SES67922.1"/>
    <property type="molecule type" value="Genomic_DNA"/>
</dbReference>
<keyword evidence="3" id="KW-1185">Reference proteome</keyword>
<gene>
    <name evidence="2" type="ORF">SAMN04487962_101147</name>
</gene>
<proteinExistence type="predicted"/>
<reference evidence="3" key="1">
    <citation type="submission" date="2016-10" db="EMBL/GenBank/DDBJ databases">
        <authorList>
            <person name="Varghese N."/>
            <person name="Submissions S."/>
        </authorList>
    </citation>
    <scope>NUCLEOTIDE SEQUENCE [LARGE SCALE GENOMIC DNA]</scope>
    <source>
        <strain evidence="3">CGMCC 1.6489</strain>
    </source>
</reference>
<dbReference type="STRING" id="430453.SAMN04487962_101147"/>
<dbReference type="RefSeq" id="WP_143066550.1">
    <property type="nucleotide sequence ID" value="NZ_FOHZ01000001.1"/>
</dbReference>
<dbReference type="Proteomes" id="UP000198762">
    <property type="component" value="Unassembled WGS sequence"/>
</dbReference>
<protein>
    <recommendedName>
        <fullName evidence="4">CorA-like Mg2+ transporter protein</fullName>
    </recommendedName>
</protein>
<sequence length="453" mass="52449">MEELRGSLLYSIRYDLGGSIVEEGVLDTCLARMREVFPDLRPRLSDLSVFNFSYLARADQKYVLAEEEIIFKGQHWHLRTELDPAGTLGFWLQSPKYEAKEPCELAKRLLGSHQQFLDDKNLDYLIYLSRNGEVRGRLSSFEIPADRGELDFGRRVDQILSLISDQVAQRKRYKFHDFRPIFLLSDDAFASEETRNALVFLDQNSAIKQGCGLNSSATDEPLRGSEGRYVANTWSFVVREQCWTNELEQMFSHAHSHWFQIHGSIFEIRDLEAYIDRTVIKRRELNVAYLQSFGRFLEARKNEMFSSIFAAQNSDFITKNAQYRDDLEIFMTDFGIDKQIGILKDFAERISNYIVEQNNYLSLLESRALNRNTKMLEVLFLLNTAAGIAAFAPSIFSSDIQPEFVFDLPRMLALLILFGSFIFYFGVIFLGSQLSRREQVAVAKKDWMKMIDD</sequence>
<evidence type="ECO:0000313" key="3">
    <source>
        <dbReference type="Proteomes" id="UP000198762"/>
    </source>
</evidence>
<evidence type="ECO:0000256" key="1">
    <source>
        <dbReference type="SAM" id="Phobius"/>
    </source>
</evidence>
<keyword evidence="1" id="KW-0472">Membrane</keyword>
<evidence type="ECO:0008006" key="4">
    <source>
        <dbReference type="Google" id="ProtNLM"/>
    </source>
</evidence>